<dbReference type="PANTHER" id="PTHR18964">
    <property type="entry name" value="ROK (REPRESSOR, ORF, KINASE) FAMILY"/>
    <property type="match status" value="1"/>
</dbReference>
<dbReference type="InterPro" id="IPR036390">
    <property type="entry name" value="WH_DNA-bd_sf"/>
</dbReference>
<evidence type="ECO:0000313" key="2">
    <source>
        <dbReference type="EMBL" id="TLS42738.1"/>
    </source>
</evidence>
<evidence type="ECO:0000256" key="1">
    <source>
        <dbReference type="ARBA" id="ARBA00006479"/>
    </source>
</evidence>
<dbReference type="Pfam" id="PF00480">
    <property type="entry name" value="ROK"/>
    <property type="match status" value="1"/>
</dbReference>
<protein>
    <submittedName>
        <fullName evidence="2">ROK family transcriptional regulator</fullName>
    </submittedName>
</protein>
<dbReference type="RefSeq" id="WP_138048181.1">
    <property type="nucleotide sequence ID" value="NZ_VBZC01000037.1"/>
</dbReference>
<dbReference type="InterPro" id="IPR036388">
    <property type="entry name" value="WH-like_DNA-bd_sf"/>
</dbReference>
<dbReference type="Proteomes" id="UP000305906">
    <property type="component" value="Unassembled WGS sequence"/>
</dbReference>
<dbReference type="Gene3D" id="3.30.420.40">
    <property type="match status" value="2"/>
</dbReference>
<gene>
    <name evidence="2" type="ORF">FE633_29225</name>
</gene>
<accession>A0A5R9FMK2</accession>
<dbReference type="GO" id="GO:0003700">
    <property type="term" value="F:DNA-binding transcription factor activity"/>
    <property type="evidence" value="ECO:0007669"/>
    <property type="project" value="InterPro"/>
</dbReference>
<comment type="caution">
    <text evidence="2">The sequence shown here is derived from an EMBL/GenBank/DDBJ whole genome shotgun (WGS) entry which is preliminary data.</text>
</comment>
<sequence length="413" mass="43349">MRTGTNLPRVGDYNRAVVLDAVRRRSPVSRVELAKGTGLTNQTVSNVVRRLLDEGLVQETGQAPSQGGKPRTLLSLRADAAYAVGVHLDPDSTVAVLLDLAGRVLRRRRLGTTGRSDPGQLVRTLGRTVNSLIKRADVDRDRVLGVGVAVPGPIDGGRGMVLDPPNLPDWHRVHLVDLLGRATGLPVVMDNDATAAAIGERWAGGAERSGSFLFVYLGTGIGGGIMLADAVLRGDSGNAGEFGHVLVEPGGNACHCGAHGCLEAYAAPYSVLAGFTERHGPAGAERLGLTLTREETRTDWSRLCAAAANDDECAVQEIQRAAEHIGHASLSTVNLLDVSRIVLSGESLRGIEEIVRATVDTVVNGRSIARAVRTVSVESSLIGEAVGAVGAASLVLDGNYSPGWQMLLGEQLL</sequence>
<dbReference type="EMBL" id="VBZC01000037">
    <property type="protein sequence ID" value="TLS42738.1"/>
    <property type="molecule type" value="Genomic_DNA"/>
</dbReference>
<proteinExistence type="inferred from homology"/>
<dbReference type="AlphaFoldDB" id="A0A5R9FMK2"/>
<dbReference type="InterPro" id="IPR043129">
    <property type="entry name" value="ATPase_NBD"/>
</dbReference>
<reference evidence="2 3" key="1">
    <citation type="submission" date="2019-05" db="EMBL/GenBank/DDBJ databases">
        <title>Streptomyces sp. NEAU-C151, a novel actinomycete isolated from soil.</title>
        <authorList>
            <person name="Han L."/>
            <person name="Jiang H."/>
        </authorList>
    </citation>
    <scope>NUCLEOTIDE SEQUENCE [LARGE SCALE GENOMIC DNA]</scope>
    <source>
        <strain evidence="2 3">NEAU-C151</strain>
    </source>
</reference>
<evidence type="ECO:0000313" key="3">
    <source>
        <dbReference type="Proteomes" id="UP000305906"/>
    </source>
</evidence>
<dbReference type="SUPFAM" id="SSF46785">
    <property type="entry name" value="Winged helix' DNA-binding domain"/>
    <property type="match status" value="1"/>
</dbReference>
<organism evidence="2 3">
    <name type="scientific">Streptomyces montanus</name>
    <dbReference type="NCBI Taxonomy" id="2580423"/>
    <lineage>
        <taxon>Bacteria</taxon>
        <taxon>Bacillati</taxon>
        <taxon>Actinomycetota</taxon>
        <taxon>Actinomycetes</taxon>
        <taxon>Kitasatosporales</taxon>
        <taxon>Streptomycetaceae</taxon>
        <taxon>Streptomyces</taxon>
    </lineage>
</organism>
<keyword evidence="3" id="KW-1185">Reference proteome</keyword>
<name>A0A5R9FMK2_9ACTN</name>
<dbReference type="PANTHER" id="PTHR18964:SF149">
    <property type="entry name" value="BIFUNCTIONAL UDP-N-ACETYLGLUCOSAMINE 2-EPIMERASE_N-ACETYLMANNOSAMINE KINASE"/>
    <property type="match status" value="1"/>
</dbReference>
<dbReference type="SUPFAM" id="SSF53067">
    <property type="entry name" value="Actin-like ATPase domain"/>
    <property type="match status" value="1"/>
</dbReference>
<dbReference type="InterPro" id="IPR000600">
    <property type="entry name" value="ROK"/>
</dbReference>
<dbReference type="Pfam" id="PF13412">
    <property type="entry name" value="HTH_24"/>
    <property type="match status" value="1"/>
</dbReference>
<dbReference type="PROSITE" id="PS01125">
    <property type="entry name" value="ROK"/>
    <property type="match status" value="1"/>
</dbReference>
<dbReference type="Gene3D" id="1.10.10.10">
    <property type="entry name" value="Winged helix-like DNA-binding domain superfamily/Winged helix DNA-binding domain"/>
    <property type="match status" value="1"/>
</dbReference>
<comment type="similarity">
    <text evidence="1">Belongs to the ROK (NagC/XylR) family.</text>
</comment>
<dbReference type="InterPro" id="IPR049874">
    <property type="entry name" value="ROK_cs"/>
</dbReference>